<dbReference type="PIRSF" id="PIRSF005651">
    <property type="entry name" value="HflC"/>
    <property type="match status" value="1"/>
</dbReference>
<protein>
    <recommendedName>
        <fullName evidence="6">Protein HflC</fullName>
    </recommendedName>
</protein>
<keyword evidence="3" id="KW-0812">Transmembrane</keyword>
<name>A0A8B6X7P7_9BURK</name>
<keyword evidence="9" id="KW-0378">Hydrolase</keyword>
<dbReference type="SUPFAM" id="SSF117892">
    <property type="entry name" value="Band 7/SPFH domain"/>
    <property type="match status" value="1"/>
</dbReference>
<comment type="subcellular location">
    <subcellularLocation>
        <location evidence="1">Membrane</location>
        <topology evidence="1">Single-pass membrane protein</topology>
    </subcellularLocation>
</comment>
<evidence type="ECO:0000256" key="4">
    <source>
        <dbReference type="ARBA" id="ARBA00022989"/>
    </source>
</evidence>
<dbReference type="NCBIfam" id="TIGR01932">
    <property type="entry name" value="hflC"/>
    <property type="match status" value="1"/>
</dbReference>
<sequence>MNKRFLSIAVLIAALLAFGSSVFVVDQRQYAIVFTLGEFKRDIREPGLYFKLPPPFQNVMYFDRRILTIDTPDADRVQTSEKKNLLVDTYVKWRIADPRLFFVSFQGSERGAQDRMGIIVREALQNAITRRTVNDVSSSQRDAIMAEVTQAVAERVRGLGVEIIDVRLKRVDFVPEISESVFRRMEAERKRVANEQRSIGSAEGEKIRADADRQREVILAQAYSEAQTIKGEGDAKAAAIYAEAFGQNPEFAAFYRSLDAYKQSFGKGGNVMVVDPSSDFFRYFRQSGGAAGARK</sequence>
<dbReference type="Pfam" id="PF01145">
    <property type="entry name" value="Band_7"/>
    <property type="match status" value="1"/>
</dbReference>
<evidence type="ECO:0000256" key="2">
    <source>
        <dbReference type="ARBA" id="ARBA00007862"/>
    </source>
</evidence>
<comment type="function">
    <text evidence="6">HflC and HflK could regulate a protease.</text>
</comment>
<keyword evidence="5" id="KW-0472">Membrane</keyword>
<keyword evidence="8" id="KW-1185">Reference proteome</keyword>
<comment type="similarity">
    <text evidence="2 6">Belongs to the band 7/mec-2 family. HflC subfamily.</text>
</comment>
<dbReference type="Proteomes" id="UP000675920">
    <property type="component" value="Unplaced"/>
</dbReference>
<reference evidence="9" key="1">
    <citation type="journal article" date="1998" name="J. Biol. Chem.">
        <title>Translocation, folding, and stability of the HflKC complex with signal anchor topogenic sequences.</title>
        <authorList>
            <person name="Kihara A."/>
            <person name="Ito K."/>
        </authorList>
    </citation>
    <scope>NUCLEOTIDE SEQUENCE</scope>
</reference>
<dbReference type="InterPro" id="IPR036013">
    <property type="entry name" value="Band_7/SPFH_dom_sf"/>
</dbReference>
<dbReference type="GO" id="GO:0008233">
    <property type="term" value="F:peptidase activity"/>
    <property type="evidence" value="ECO:0007669"/>
    <property type="project" value="UniProtKB-KW"/>
</dbReference>
<evidence type="ECO:0000313" key="9">
    <source>
        <dbReference type="RefSeq" id="WP_028312843.1"/>
    </source>
</evidence>
<keyword evidence="9" id="KW-0645">Protease</keyword>
<dbReference type="SMART" id="SM00244">
    <property type="entry name" value="PHB"/>
    <property type="match status" value="1"/>
</dbReference>
<dbReference type="RefSeq" id="WP_028312843.1">
    <property type="nucleotide sequence ID" value="NZ_KI519499.1"/>
</dbReference>
<dbReference type="GO" id="GO:0006508">
    <property type="term" value="P:proteolysis"/>
    <property type="evidence" value="ECO:0007669"/>
    <property type="project" value="UniProtKB-KW"/>
</dbReference>
<dbReference type="InterPro" id="IPR001107">
    <property type="entry name" value="Band_7"/>
</dbReference>
<dbReference type="PANTHER" id="PTHR42911">
    <property type="entry name" value="MODULATOR OF FTSH PROTEASE HFLC"/>
    <property type="match status" value="1"/>
</dbReference>
<dbReference type="AlphaFoldDB" id="A0A8B6X7P7"/>
<evidence type="ECO:0000256" key="3">
    <source>
        <dbReference type="ARBA" id="ARBA00022692"/>
    </source>
</evidence>
<dbReference type="Gene3D" id="3.30.479.30">
    <property type="entry name" value="Band 7 domain"/>
    <property type="match status" value="1"/>
</dbReference>
<evidence type="ECO:0000313" key="8">
    <source>
        <dbReference type="Proteomes" id="UP000675920"/>
    </source>
</evidence>
<reference evidence="9" key="2">
    <citation type="journal article" date="1999" name="Biochemistry">
        <title>Self-processing of FtsH and its implication for the cleavage specificity of this protease.</title>
        <authorList>
            <person name="Akiyama Y."/>
        </authorList>
    </citation>
    <scope>NUCLEOTIDE SEQUENCE</scope>
</reference>
<dbReference type="InterPro" id="IPR010200">
    <property type="entry name" value="HflC"/>
</dbReference>
<evidence type="ECO:0000256" key="5">
    <source>
        <dbReference type="ARBA" id="ARBA00023136"/>
    </source>
</evidence>
<proteinExistence type="inferred from homology"/>
<dbReference type="CDD" id="cd03405">
    <property type="entry name" value="SPFH_HflC"/>
    <property type="match status" value="1"/>
</dbReference>
<reference evidence="9" key="3">
    <citation type="submission" date="2025-08" db="UniProtKB">
        <authorList>
            <consortium name="RefSeq"/>
        </authorList>
    </citation>
    <scope>IDENTIFICATION</scope>
</reference>
<dbReference type="GO" id="GO:0016020">
    <property type="term" value="C:membrane"/>
    <property type="evidence" value="ECO:0007669"/>
    <property type="project" value="UniProtKB-SubCell"/>
</dbReference>
<dbReference type="PANTHER" id="PTHR42911:SF1">
    <property type="entry name" value="MODULATOR OF FTSH PROTEASE HFLC"/>
    <property type="match status" value="1"/>
</dbReference>
<evidence type="ECO:0000256" key="6">
    <source>
        <dbReference type="PIRNR" id="PIRNR005651"/>
    </source>
</evidence>
<keyword evidence="4" id="KW-1133">Transmembrane helix</keyword>
<evidence type="ECO:0000256" key="1">
    <source>
        <dbReference type="ARBA" id="ARBA00004167"/>
    </source>
</evidence>
<organism evidence="8 9">
    <name type="scientific">Derxia gummosa DSM 723</name>
    <dbReference type="NCBI Taxonomy" id="1121388"/>
    <lineage>
        <taxon>Bacteria</taxon>
        <taxon>Pseudomonadati</taxon>
        <taxon>Pseudomonadota</taxon>
        <taxon>Betaproteobacteria</taxon>
        <taxon>Burkholderiales</taxon>
        <taxon>Alcaligenaceae</taxon>
        <taxon>Derxia</taxon>
    </lineage>
</organism>
<accession>A0A8B6X7P7</accession>
<gene>
    <name evidence="9" type="primary">hflC</name>
</gene>
<evidence type="ECO:0000259" key="7">
    <source>
        <dbReference type="SMART" id="SM00244"/>
    </source>
</evidence>
<feature type="domain" description="Band 7" evidence="7">
    <location>
        <begin position="20"/>
        <end position="185"/>
    </location>
</feature>
<dbReference type="OrthoDB" id="9812991at2"/>